<dbReference type="GO" id="GO:0006412">
    <property type="term" value="P:translation"/>
    <property type="evidence" value="ECO:0007669"/>
    <property type="project" value="UniProtKB-KW"/>
</dbReference>
<keyword evidence="7" id="KW-1185">Reference proteome</keyword>
<dbReference type="GO" id="GO:0002161">
    <property type="term" value="F:aminoacyl-tRNA deacylase activity"/>
    <property type="evidence" value="ECO:0007669"/>
    <property type="project" value="InterPro"/>
</dbReference>
<gene>
    <name evidence="6" type="primary">ybaK</name>
    <name evidence="6" type="ORF">JFL75_15640</name>
</gene>
<dbReference type="RefSeq" id="WP_215625657.1">
    <property type="nucleotide sequence ID" value="NZ_CP067089.2"/>
</dbReference>
<reference evidence="6" key="1">
    <citation type="submission" date="2021-01" db="EMBL/GenBank/DDBJ databases">
        <title>Description of Breznakiella homolactica.</title>
        <authorList>
            <person name="Song Y."/>
            <person name="Brune A."/>
        </authorList>
    </citation>
    <scope>NUCLEOTIDE SEQUENCE</scope>
    <source>
        <strain evidence="6">RmG30</strain>
    </source>
</reference>
<evidence type="ECO:0000256" key="1">
    <source>
        <dbReference type="ARBA" id="ARBA00009798"/>
    </source>
</evidence>
<evidence type="ECO:0000256" key="2">
    <source>
        <dbReference type="ARBA" id="ARBA00022917"/>
    </source>
</evidence>
<comment type="similarity">
    <text evidence="1 4">Belongs to the prolyl-tRNA editing family. YbaK/EbsC subfamily.</text>
</comment>
<sequence>MVKTNAMRLLDSAGISYTAAEYEVDEEDLSGIHAAESSGIPAERMFKTLVLRGASREYSVFCIPVAEELDLKKAARAAGEKKIDLIPMKDLLSVTGYVRGGCSPIAMKKQFPTFIDETAELFDTLAVSGGMRGIQILLSPRDLIAFTAAVTGDFTVLRGT</sequence>
<evidence type="ECO:0000256" key="4">
    <source>
        <dbReference type="PIRNR" id="PIRNR006181"/>
    </source>
</evidence>
<keyword evidence="2 4" id="KW-0648">Protein biosynthesis</keyword>
<dbReference type="Pfam" id="PF04073">
    <property type="entry name" value="tRNA_edit"/>
    <property type="match status" value="1"/>
</dbReference>
<dbReference type="AlphaFoldDB" id="A0A7T7XL72"/>
<evidence type="ECO:0000313" key="7">
    <source>
        <dbReference type="Proteomes" id="UP000595917"/>
    </source>
</evidence>
<proteinExistence type="inferred from homology"/>
<dbReference type="InterPro" id="IPR004369">
    <property type="entry name" value="Prolyl-tRNA_editing_YbaK/EbsC"/>
</dbReference>
<dbReference type="InterPro" id="IPR036754">
    <property type="entry name" value="YbaK/aa-tRNA-synt-asso_dom_sf"/>
</dbReference>
<dbReference type="Gene3D" id="3.90.960.10">
    <property type="entry name" value="YbaK/aminoacyl-tRNA synthetase-associated domain"/>
    <property type="match status" value="1"/>
</dbReference>
<dbReference type="SUPFAM" id="SSF55826">
    <property type="entry name" value="YbaK/ProRS associated domain"/>
    <property type="match status" value="1"/>
</dbReference>
<dbReference type="PIRSF" id="PIRSF006181">
    <property type="entry name" value="EbsC_YbaK"/>
    <property type="match status" value="1"/>
</dbReference>
<accession>A0A7T7XL72</accession>
<feature type="domain" description="YbaK/aminoacyl-tRNA synthetase-associated" evidence="5">
    <location>
        <begin position="34"/>
        <end position="145"/>
    </location>
</feature>
<dbReference type="InterPro" id="IPR007214">
    <property type="entry name" value="YbaK/aa-tRNA-synth-assoc-dom"/>
</dbReference>
<dbReference type="PANTHER" id="PTHR30411:SF0">
    <property type="entry name" value="CYS-TRNA(PRO)_CYS-TRNA(CYS) DEACYLASE YBAK"/>
    <property type="match status" value="1"/>
</dbReference>
<dbReference type="KEGG" id="bhc:JFL75_15640"/>
<organism evidence="6 7">
    <name type="scientific">Breznakiella homolactica</name>
    <dbReference type="NCBI Taxonomy" id="2798577"/>
    <lineage>
        <taxon>Bacteria</taxon>
        <taxon>Pseudomonadati</taxon>
        <taxon>Spirochaetota</taxon>
        <taxon>Spirochaetia</taxon>
        <taxon>Spirochaetales</taxon>
        <taxon>Breznakiellaceae</taxon>
        <taxon>Breznakiella</taxon>
    </lineage>
</organism>
<protein>
    <recommendedName>
        <fullName evidence="4">Cys-tRNA(Pro)/Cys-tRNA(Cys) deacylase</fullName>
        <ecNumber evidence="4">4.2.-.-</ecNumber>
    </recommendedName>
</protein>
<keyword evidence="3 4" id="KW-0456">Lyase</keyword>
<dbReference type="PANTHER" id="PTHR30411">
    <property type="entry name" value="CYTOPLASMIC PROTEIN"/>
    <property type="match status" value="1"/>
</dbReference>
<dbReference type="Proteomes" id="UP000595917">
    <property type="component" value="Chromosome"/>
</dbReference>
<dbReference type="GO" id="GO:0016829">
    <property type="term" value="F:lyase activity"/>
    <property type="evidence" value="ECO:0007669"/>
    <property type="project" value="UniProtKB-KW"/>
</dbReference>
<evidence type="ECO:0000313" key="6">
    <source>
        <dbReference type="EMBL" id="QQO08351.1"/>
    </source>
</evidence>
<dbReference type="CDD" id="cd00002">
    <property type="entry name" value="YbaK_deacylase"/>
    <property type="match status" value="1"/>
</dbReference>
<dbReference type="EMBL" id="CP067089">
    <property type="protein sequence ID" value="QQO08351.1"/>
    <property type="molecule type" value="Genomic_DNA"/>
</dbReference>
<dbReference type="NCBIfam" id="TIGR00011">
    <property type="entry name" value="YbaK_EbsC"/>
    <property type="match status" value="1"/>
</dbReference>
<evidence type="ECO:0000256" key="3">
    <source>
        <dbReference type="ARBA" id="ARBA00023239"/>
    </source>
</evidence>
<dbReference type="EC" id="4.2.-.-" evidence="4"/>
<name>A0A7T7XL72_9SPIR</name>
<evidence type="ECO:0000259" key="5">
    <source>
        <dbReference type="Pfam" id="PF04073"/>
    </source>
</evidence>